<organism evidence="1 2">
    <name type="scientific">Lentinus brumalis</name>
    <dbReference type="NCBI Taxonomy" id="2498619"/>
    <lineage>
        <taxon>Eukaryota</taxon>
        <taxon>Fungi</taxon>
        <taxon>Dikarya</taxon>
        <taxon>Basidiomycota</taxon>
        <taxon>Agaricomycotina</taxon>
        <taxon>Agaricomycetes</taxon>
        <taxon>Polyporales</taxon>
        <taxon>Polyporaceae</taxon>
        <taxon>Lentinus</taxon>
    </lineage>
</organism>
<evidence type="ECO:0000313" key="1">
    <source>
        <dbReference type="EMBL" id="RDX39639.1"/>
    </source>
</evidence>
<dbReference type="EMBL" id="KZ857702">
    <property type="protein sequence ID" value="RDX39639.1"/>
    <property type="molecule type" value="Genomic_DNA"/>
</dbReference>
<protein>
    <submittedName>
        <fullName evidence="1">Uncharacterized protein</fullName>
    </submittedName>
</protein>
<gene>
    <name evidence="1" type="ORF">OH76DRAFT_1490947</name>
</gene>
<name>A0A371CH80_9APHY</name>
<proteinExistence type="predicted"/>
<dbReference type="AlphaFoldDB" id="A0A371CH80"/>
<dbReference type="Proteomes" id="UP000256964">
    <property type="component" value="Unassembled WGS sequence"/>
</dbReference>
<accession>A0A371CH80</accession>
<evidence type="ECO:0000313" key="2">
    <source>
        <dbReference type="Proteomes" id="UP000256964"/>
    </source>
</evidence>
<keyword evidence="2" id="KW-1185">Reference proteome</keyword>
<reference evidence="1 2" key="1">
    <citation type="journal article" date="2018" name="Biotechnol. Biofuels">
        <title>Integrative visual omics of the white-rot fungus Polyporus brumalis exposes the biotechnological potential of its oxidative enzymes for delignifying raw plant biomass.</title>
        <authorList>
            <person name="Miyauchi S."/>
            <person name="Rancon A."/>
            <person name="Drula E."/>
            <person name="Hage H."/>
            <person name="Chaduli D."/>
            <person name="Favel A."/>
            <person name="Grisel S."/>
            <person name="Henrissat B."/>
            <person name="Herpoel-Gimbert I."/>
            <person name="Ruiz-Duenas F.J."/>
            <person name="Chevret D."/>
            <person name="Hainaut M."/>
            <person name="Lin J."/>
            <person name="Wang M."/>
            <person name="Pangilinan J."/>
            <person name="Lipzen A."/>
            <person name="Lesage-Meessen L."/>
            <person name="Navarro D."/>
            <person name="Riley R."/>
            <person name="Grigoriev I.V."/>
            <person name="Zhou S."/>
            <person name="Raouche S."/>
            <person name="Rosso M.N."/>
        </authorList>
    </citation>
    <scope>NUCLEOTIDE SEQUENCE [LARGE SCALE GENOMIC DNA]</scope>
    <source>
        <strain evidence="1 2">BRFM 1820</strain>
    </source>
</reference>
<sequence length="60" mass="6470">MAEPTLSSRAGLLEQLAWHKAFGLEDEARACGYARGAGLRGCCGEMCSTRVLWRLGENGI</sequence>